<dbReference type="Gene3D" id="3.90.10.10">
    <property type="entry name" value="Cytochrome C3"/>
    <property type="match status" value="1"/>
</dbReference>
<dbReference type="eggNOG" id="COG3043">
    <property type="taxonomic scope" value="Bacteria"/>
</dbReference>
<gene>
    <name evidence="2" type="ORF">SAMN04487992_10857</name>
</gene>
<dbReference type="Proteomes" id="UP000182114">
    <property type="component" value="Unassembled WGS sequence"/>
</dbReference>
<keyword evidence="3" id="KW-1185">Reference proteome</keyword>
<reference evidence="3" key="1">
    <citation type="submission" date="2016-10" db="EMBL/GenBank/DDBJ databases">
        <authorList>
            <person name="Varghese N."/>
            <person name="Submissions S."/>
        </authorList>
    </citation>
    <scope>NUCLEOTIDE SEQUENCE [LARGE SCALE GENOMIC DNA]</scope>
    <source>
        <strain evidence="3">DSM 24729</strain>
    </source>
</reference>
<proteinExistence type="predicted"/>
<keyword evidence="1" id="KW-0812">Transmembrane</keyword>
<evidence type="ECO:0000313" key="2">
    <source>
        <dbReference type="EMBL" id="SDF16771.1"/>
    </source>
</evidence>
<dbReference type="RefSeq" id="WP_074538798.1">
    <property type="nucleotide sequence ID" value="NZ_FNBD01000008.1"/>
</dbReference>
<dbReference type="InterPro" id="IPR036280">
    <property type="entry name" value="Multihaem_cyt_sf"/>
</dbReference>
<dbReference type="SUPFAM" id="SSF48695">
    <property type="entry name" value="Multiheme cytochromes"/>
    <property type="match status" value="1"/>
</dbReference>
<feature type="transmembrane region" description="Helical" evidence="1">
    <location>
        <begin position="7"/>
        <end position="26"/>
    </location>
</feature>
<name>A0A1G7IVS6_9FLAO</name>
<evidence type="ECO:0000313" key="3">
    <source>
        <dbReference type="Proteomes" id="UP000182114"/>
    </source>
</evidence>
<keyword evidence="1" id="KW-0472">Membrane</keyword>
<evidence type="ECO:0000256" key="1">
    <source>
        <dbReference type="SAM" id="Phobius"/>
    </source>
</evidence>
<sequence length="238" mass="26656">MKKRLGIISFFVAIFIAFIVIWNYSYQVGLEEAYTPVIETPTGNFIPSESGAFRRFDDAGLDYFNMPVDEDHQRSLATYYNHRAYPGAPPSIPHPVAKERSFGGNTCIQCHQNGGFVAKFDAYAPITPHPEMVNCRQCHVTKNTNTTFKDFNFSKPKPPEVGLGANNALVGSPPMIPHQLQMRESCISCHGGPSAPKEIIVSHPERINCRQCHLPKTNAQPNVDTSTFLRQFDQLNEK</sequence>
<dbReference type="AlphaFoldDB" id="A0A1G7IVS6"/>
<organism evidence="2 3">
    <name type="scientific">Cellulophaga baltica</name>
    <dbReference type="NCBI Taxonomy" id="76594"/>
    <lineage>
        <taxon>Bacteria</taxon>
        <taxon>Pseudomonadati</taxon>
        <taxon>Bacteroidota</taxon>
        <taxon>Flavobacteriia</taxon>
        <taxon>Flavobacteriales</taxon>
        <taxon>Flavobacteriaceae</taxon>
        <taxon>Cellulophaga</taxon>
    </lineage>
</organism>
<dbReference type="EMBL" id="FNBD01000008">
    <property type="protein sequence ID" value="SDF16771.1"/>
    <property type="molecule type" value="Genomic_DNA"/>
</dbReference>
<protein>
    <submittedName>
        <fullName evidence="2">Periplasmic nitrate reductase subunit NapB</fullName>
    </submittedName>
</protein>
<keyword evidence="1" id="KW-1133">Transmembrane helix</keyword>
<accession>A0A1G7IVS6</accession>